<keyword evidence="3 7" id="KW-0732">Signal</keyword>
<evidence type="ECO:0000256" key="2">
    <source>
        <dbReference type="ARBA" id="ARBA00022692"/>
    </source>
</evidence>
<feature type="chain" id="PRO_5046663898" evidence="7">
    <location>
        <begin position="22"/>
        <end position="585"/>
    </location>
</feature>
<feature type="compositionally biased region" description="Polar residues" evidence="6">
    <location>
        <begin position="71"/>
        <end position="82"/>
    </location>
</feature>
<feature type="domain" description="Bacterial surface antigen (D15)" evidence="8">
    <location>
        <begin position="324"/>
        <end position="585"/>
    </location>
</feature>
<dbReference type="InterPro" id="IPR039910">
    <property type="entry name" value="D15-like"/>
</dbReference>
<comment type="caution">
    <text evidence="9">The sequence shown here is derived from an EMBL/GenBank/DDBJ whole genome shotgun (WGS) entry which is preliminary data.</text>
</comment>
<feature type="signal peptide" evidence="7">
    <location>
        <begin position="1"/>
        <end position="21"/>
    </location>
</feature>
<feature type="compositionally biased region" description="Basic and acidic residues" evidence="6">
    <location>
        <begin position="152"/>
        <end position="171"/>
    </location>
</feature>
<dbReference type="EMBL" id="JAIHOM010000158">
    <property type="protein sequence ID" value="MCW6038650.1"/>
    <property type="molecule type" value="Genomic_DNA"/>
</dbReference>
<keyword evidence="10" id="KW-1185">Reference proteome</keyword>
<evidence type="ECO:0000256" key="4">
    <source>
        <dbReference type="ARBA" id="ARBA00023136"/>
    </source>
</evidence>
<evidence type="ECO:0000256" key="3">
    <source>
        <dbReference type="ARBA" id="ARBA00022729"/>
    </source>
</evidence>
<feature type="region of interest" description="Disordered" evidence="6">
    <location>
        <begin position="200"/>
        <end position="222"/>
    </location>
</feature>
<evidence type="ECO:0000259" key="8">
    <source>
        <dbReference type="Pfam" id="PF01103"/>
    </source>
</evidence>
<dbReference type="InterPro" id="IPR000184">
    <property type="entry name" value="Bac_surfAg_D15"/>
</dbReference>
<keyword evidence="2" id="KW-0812">Transmembrane</keyword>
<dbReference type="PANTHER" id="PTHR12815:SF47">
    <property type="entry name" value="TRANSLOCATION AND ASSEMBLY MODULE SUBUNIT TAMA"/>
    <property type="match status" value="1"/>
</dbReference>
<evidence type="ECO:0000256" key="6">
    <source>
        <dbReference type="SAM" id="MobiDB-lite"/>
    </source>
</evidence>
<feature type="region of interest" description="Disordered" evidence="6">
    <location>
        <begin position="58"/>
        <end position="181"/>
    </location>
</feature>
<keyword evidence="4" id="KW-0472">Membrane</keyword>
<reference evidence="9 10" key="1">
    <citation type="submission" date="2021-08" db="EMBL/GenBank/DDBJ databases">
        <title>Draft genome sequence of Spirulina subsalsa with high tolerance to salinity and hype-accumulation of phycocyanin.</title>
        <authorList>
            <person name="Pei H."/>
            <person name="Jiang L."/>
        </authorList>
    </citation>
    <scope>NUCLEOTIDE SEQUENCE [LARGE SCALE GENOMIC DNA]</scope>
    <source>
        <strain evidence="9 10">FACHB-351</strain>
    </source>
</reference>
<name>A0ABT3LCD8_9CYAN</name>
<comment type="subcellular location">
    <subcellularLocation>
        <location evidence="1">Membrane</location>
    </subcellularLocation>
</comment>
<evidence type="ECO:0000313" key="10">
    <source>
        <dbReference type="Proteomes" id="UP001526426"/>
    </source>
</evidence>
<evidence type="ECO:0000256" key="1">
    <source>
        <dbReference type="ARBA" id="ARBA00004370"/>
    </source>
</evidence>
<evidence type="ECO:0000256" key="5">
    <source>
        <dbReference type="ARBA" id="ARBA00023237"/>
    </source>
</evidence>
<keyword evidence="5" id="KW-0998">Cell outer membrane</keyword>
<evidence type="ECO:0000313" key="9">
    <source>
        <dbReference type="EMBL" id="MCW6038650.1"/>
    </source>
</evidence>
<dbReference type="RefSeq" id="WP_265266569.1">
    <property type="nucleotide sequence ID" value="NZ_JAIHOM010000158.1"/>
</dbReference>
<dbReference type="Proteomes" id="UP001526426">
    <property type="component" value="Unassembled WGS sequence"/>
</dbReference>
<dbReference type="PANTHER" id="PTHR12815">
    <property type="entry name" value="SORTING AND ASSEMBLY MACHINERY SAMM50 PROTEIN FAMILY MEMBER"/>
    <property type="match status" value="1"/>
</dbReference>
<evidence type="ECO:0000256" key="7">
    <source>
        <dbReference type="SAM" id="SignalP"/>
    </source>
</evidence>
<accession>A0ABT3LCD8</accession>
<proteinExistence type="predicted"/>
<dbReference type="Gene3D" id="2.40.160.50">
    <property type="entry name" value="membrane protein fhac: a member of the omp85/tpsb transporter family"/>
    <property type="match status" value="1"/>
</dbReference>
<organism evidence="9 10">
    <name type="scientific">Spirulina subsalsa FACHB-351</name>
    <dbReference type="NCBI Taxonomy" id="234711"/>
    <lineage>
        <taxon>Bacteria</taxon>
        <taxon>Bacillati</taxon>
        <taxon>Cyanobacteriota</taxon>
        <taxon>Cyanophyceae</taxon>
        <taxon>Spirulinales</taxon>
        <taxon>Spirulinaceae</taxon>
        <taxon>Spirulina</taxon>
    </lineage>
</organism>
<sequence>MQISRKSVLLPGLVFATGAIASQLLPAIALTDSFPPLDKLTKEDSNPPNRTPIIHIGAKLKPSSSISSPPQTEEQGTPSPESESPVISGWLPPVEEGSSPTHPPSEIVGETVSEASAPPVTPETSKNTSEQVAAPPVQLAAQPTPRPPTPNRELEELERNPRPNPEPHQEGEALEPSAPVTVSTEAADLVPVMGMAATPTAQTPRPVVTPVRSDPPETKVGVGSVLPQTTALQGANRRTPVLPRSRYSGFIPVTVHQQQALGEDRYLLTEVTGDNRVAAVDVSYNVTPANRPGQVSVNVFNQRSRHPAFEYGDRTVQLPGEQNPWYHRTGGGAEYRYSPNPDFTAAVGLNYQTISVRPGMFSPQLATADELGNPVTLHPGGQDTRVSLNVSALYQEVNDSRFPSQGTRLRLGLDQGLPFGFNSVTFGRLMGNATQYVPLDLFGWAEGPRVLVVNLQGGVSWGDVPPYESFSMGGSESVRGFSKGGLGSGTGFVQATAEYRFPVANVELFRQPVNLRGTVFTDYGSTLNSQEGVIGQPGLARQKPGNGLGYGLGLQAETSLGLLRLEFGRNSRGDNRVYFIFGDRF</sequence>
<gene>
    <name evidence="9" type="ORF">K4A83_20580</name>
</gene>
<dbReference type="Pfam" id="PF01103">
    <property type="entry name" value="Omp85"/>
    <property type="match status" value="1"/>
</dbReference>
<protein>
    <submittedName>
        <fullName evidence="9">BamA/TamA family outer membrane protein</fullName>
    </submittedName>
</protein>
<feature type="compositionally biased region" description="Low complexity" evidence="6">
    <location>
        <begin position="131"/>
        <end position="143"/>
    </location>
</feature>